<feature type="domain" description="Histidine kinase" evidence="7">
    <location>
        <begin position="792"/>
        <end position="1004"/>
    </location>
</feature>
<dbReference type="PANTHER" id="PTHR43304:SF1">
    <property type="entry name" value="PAC DOMAIN-CONTAINING PROTEIN"/>
    <property type="match status" value="1"/>
</dbReference>
<dbReference type="InterPro" id="IPR013767">
    <property type="entry name" value="PAS_fold"/>
</dbReference>
<feature type="coiled-coil region" evidence="6">
    <location>
        <begin position="758"/>
        <end position="785"/>
    </location>
</feature>
<dbReference type="EMBL" id="QLLL01000003">
    <property type="protein sequence ID" value="RAJ06866.1"/>
    <property type="molecule type" value="Genomic_DNA"/>
</dbReference>
<dbReference type="Pfam" id="PF13426">
    <property type="entry name" value="PAS_9"/>
    <property type="match status" value="1"/>
</dbReference>
<keyword evidence="10" id="KW-1185">Reference proteome</keyword>
<dbReference type="GO" id="GO:0006355">
    <property type="term" value="P:regulation of DNA-templated transcription"/>
    <property type="evidence" value="ECO:0007669"/>
    <property type="project" value="InterPro"/>
</dbReference>
<dbReference type="PRINTS" id="PR00344">
    <property type="entry name" value="BCTRLSENSOR"/>
</dbReference>
<dbReference type="NCBIfam" id="TIGR00229">
    <property type="entry name" value="sensory_box"/>
    <property type="match status" value="2"/>
</dbReference>
<dbReference type="InterPro" id="IPR003594">
    <property type="entry name" value="HATPase_dom"/>
</dbReference>
<gene>
    <name evidence="9" type="ORF">LX64_01994</name>
</gene>
<dbReference type="Pfam" id="PF02518">
    <property type="entry name" value="HATPase_c"/>
    <property type="match status" value="1"/>
</dbReference>
<evidence type="ECO:0000256" key="6">
    <source>
        <dbReference type="SAM" id="Coils"/>
    </source>
</evidence>
<keyword evidence="4" id="KW-0808">Transferase</keyword>
<dbReference type="InterPro" id="IPR013655">
    <property type="entry name" value="PAS_fold_3"/>
</dbReference>
<feature type="domain" description="PAC" evidence="8">
    <location>
        <begin position="600"/>
        <end position="651"/>
    </location>
</feature>
<dbReference type="Proteomes" id="UP000249547">
    <property type="component" value="Unassembled WGS sequence"/>
</dbReference>
<organism evidence="9 10">
    <name type="scientific">Chitinophaga skermanii</name>
    <dbReference type="NCBI Taxonomy" id="331697"/>
    <lineage>
        <taxon>Bacteria</taxon>
        <taxon>Pseudomonadati</taxon>
        <taxon>Bacteroidota</taxon>
        <taxon>Chitinophagia</taxon>
        <taxon>Chitinophagales</taxon>
        <taxon>Chitinophagaceae</taxon>
        <taxon>Chitinophaga</taxon>
    </lineage>
</organism>
<dbReference type="RefSeq" id="WP_111597450.1">
    <property type="nucleotide sequence ID" value="NZ_QLLL01000003.1"/>
</dbReference>
<dbReference type="InterPro" id="IPR036097">
    <property type="entry name" value="HisK_dim/P_sf"/>
</dbReference>
<reference evidence="9 10" key="1">
    <citation type="submission" date="2018-06" db="EMBL/GenBank/DDBJ databases">
        <title>Genomic Encyclopedia of Archaeal and Bacterial Type Strains, Phase II (KMG-II): from individual species to whole genera.</title>
        <authorList>
            <person name="Goeker M."/>
        </authorList>
    </citation>
    <scope>NUCLEOTIDE SEQUENCE [LARGE SCALE GENOMIC DNA]</scope>
    <source>
        <strain evidence="9 10">DSM 23857</strain>
    </source>
</reference>
<evidence type="ECO:0000313" key="10">
    <source>
        <dbReference type="Proteomes" id="UP000249547"/>
    </source>
</evidence>
<evidence type="ECO:0000256" key="3">
    <source>
        <dbReference type="ARBA" id="ARBA00022553"/>
    </source>
</evidence>
<dbReference type="Gene3D" id="3.30.450.20">
    <property type="entry name" value="PAS domain"/>
    <property type="match status" value="5"/>
</dbReference>
<sequence length="1004" mass="114411">MTVALLGRVLDELQESLAIIDLRHCILQCNTSLQNEVNKYLGVQLLPGFNLQIPSSNTLKRINNAIDTAIAGEKNTILLHAHELSGNTVFYQCTLAPLKNEQQQVEAVLLTVKQAQQNTSLVNDLLLANSKLKHIQQAIDTCAMVAVLDESTSFLQVNDFFCNAMELPAHAFVGQSLANVINNIQGEVVSCANELVNTLKSGQTWRAEVNCASPTGKSLWIDAAIYPIEHAIQGITGYLLIGFDISSRKEKEIAAQENERFFRSILENLPVGLQQLTPEGFSVDMNSALRDILGPGHPAVIGEPYNLFNDPLNYRNGLRELLQEVKDSRGPIKKEILLKYTEHPDHGVTRIQPTYYEVTGFPVIDQQNNISFLFLILSEITEKKLAELSLEKSERLLHTIVENLPIGYMQFDNFGNARRINQTQRAFLGLQEGESEHKYNMIDHPFAKLFELDKLFMQVLQQGKMLRVEKKLDFTNEPSWKRAQKTLFLDLTLFPVEDPVDKDQLIVTLVNDITVEKNQALENEKNQDFLLQTGAIGKIGGWELDAKTQKLRWSTQTYHIHELYHQHDITLEGALDFYTPESRSIIEKAAKDCMEKGIPYDVQVEIVTAHGNLVVVRSIGQPEYKNGEIVRIHGVLQDITEQFQMRYELTQNAELMRLFFDTIDMGYALMDQDGTVNFMNKKAGEMLDTETVVGKNIFDVFPWLVGTTFHARVKECITGQKPVSFFNYLPELDKWYEFLLAPMQNGNISIFTRNITYSKKLQRELRKANDQLSNLNKYLVNQNKQLEDFAHITSHNLRAPIANLKALMQIYKETDSQEERGMYVGMLDDVIRNIDETLNDLLEVVQIRKDLNVERENLQFVDRLQKIKDILLVDIETSNIMLTYDFSSAPSIDYPRIYLDSILQNLLTNAIKYRSPNRRPSLHLRTWTLDGNVYLSAEDNGIGIDLERFGHKIFGFRKTFHKNKDAKGIGLFITKSQVEAMGGQIKVESTPNVGTKFIITFRPE</sequence>
<evidence type="ECO:0000259" key="7">
    <source>
        <dbReference type="PROSITE" id="PS50109"/>
    </source>
</evidence>
<dbReference type="Pfam" id="PF08447">
    <property type="entry name" value="PAS_3"/>
    <property type="match status" value="1"/>
</dbReference>
<evidence type="ECO:0000259" key="8">
    <source>
        <dbReference type="PROSITE" id="PS50113"/>
    </source>
</evidence>
<dbReference type="InterPro" id="IPR005467">
    <property type="entry name" value="His_kinase_dom"/>
</dbReference>
<evidence type="ECO:0000256" key="5">
    <source>
        <dbReference type="ARBA" id="ARBA00022777"/>
    </source>
</evidence>
<dbReference type="InterPro" id="IPR035965">
    <property type="entry name" value="PAS-like_dom_sf"/>
</dbReference>
<dbReference type="CDD" id="cd00130">
    <property type="entry name" value="PAS"/>
    <property type="match status" value="1"/>
</dbReference>
<dbReference type="InterPro" id="IPR052162">
    <property type="entry name" value="Sensor_kinase/Photoreceptor"/>
</dbReference>
<proteinExistence type="predicted"/>
<evidence type="ECO:0000256" key="2">
    <source>
        <dbReference type="ARBA" id="ARBA00012438"/>
    </source>
</evidence>
<dbReference type="Pfam" id="PF00989">
    <property type="entry name" value="PAS"/>
    <property type="match status" value="1"/>
</dbReference>
<dbReference type="InterPro" id="IPR000700">
    <property type="entry name" value="PAS-assoc_C"/>
</dbReference>
<dbReference type="PANTHER" id="PTHR43304">
    <property type="entry name" value="PHYTOCHROME-LIKE PROTEIN CPH1"/>
    <property type="match status" value="1"/>
</dbReference>
<dbReference type="InterPro" id="IPR004358">
    <property type="entry name" value="Sig_transdc_His_kin-like_C"/>
</dbReference>
<dbReference type="SUPFAM" id="SSF55874">
    <property type="entry name" value="ATPase domain of HSP90 chaperone/DNA topoisomerase II/histidine kinase"/>
    <property type="match status" value="1"/>
</dbReference>
<dbReference type="EC" id="2.7.13.3" evidence="2"/>
<comment type="caution">
    <text evidence="9">The sequence shown here is derived from an EMBL/GenBank/DDBJ whole genome shotgun (WGS) entry which is preliminary data.</text>
</comment>
<evidence type="ECO:0000313" key="9">
    <source>
        <dbReference type="EMBL" id="RAJ06866.1"/>
    </source>
</evidence>
<dbReference type="Gene3D" id="1.10.287.130">
    <property type="match status" value="1"/>
</dbReference>
<dbReference type="GO" id="GO:0000155">
    <property type="term" value="F:phosphorelay sensor kinase activity"/>
    <property type="evidence" value="ECO:0007669"/>
    <property type="project" value="InterPro"/>
</dbReference>
<dbReference type="InterPro" id="IPR000014">
    <property type="entry name" value="PAS"/>
</dbReference>
<accession>A0A327QQJ8</accession>
<dbReference type="InterPro" id="IPR013656">
    <property type="entry name" value="PAS_4"/>
</dbReference>
<comment type="catalytic activity">
    <reaction evidence="1">
        <text>ATP + protein L-histidine = ADP + protein N-phospho-L-histidine.</text>
        <dbReference type="EC" id="2.7.13.3"/>
    </reaction>
</comment>
<evidence type="ECO:0000256" key="1">
    <source>
        <dbReference type="ARBA" id="ARBA00000085"/>
    </source>
</evidence>
<dbReference type="Gene3D" id="3.30.565.10">
    <property type="entry name" value="Histidine kinase-like ATPase, C-terminal domain"/>
    <property type="match status" value="1"/>
</dbReference>
<keyword evidence="5" id="KW-0418">Kinase</keyword>
<protein>
    <recommendedName>
        <fullName evidence="2">histidine kinase</fullName>
        <ecNumber evidence="2">2.7.13.3</ecNumber>
    </recommendedName>
</protein>
<dbReference type="InterPro" id="IPR036890">
    <property type="entry name" value="HATPase_C_sf"/>
</dbReference>
<keyword evidence="3" id="KW-0597">Phosphoprotein</keyword>
<dbReference type="SMART" id="SM00091">
    <property type="entry name" value="PAS"/>
    <property type="match status" value="5"/>
</dbReference>
<feature type="domain" description="PAC" evidence="8">
    <location>
        <begin position="205"/>
        <end position="257"/>
    </location>
</feature>
<dbReference type="AlphaFoldDB" id="A0A327QQJ8"/>
<dbReference type="PROSITE" id="PS50109">
    <property type="entry name" value="HIS_KIN"/>
    <property type="match status" value="1"/>
</dbReference>
<name>A0A327QQJ8_9BACT</name>
<dbReference type="SMART" id="SM00086">
    <property type="entry name" value="PAC"/>
    <property type="match status" value="2"/>
</dbReference>
<evidence type="ECO:0000256" key="4">
    <source>
        <dbReference type="ARBA" id="ARBA00022679"/>
    </source>
</evidence>
<keyword evidence="6" id="KW-0175">Coiled coil</keyword>
<dbReference type="SUPFAM" id="SSF47384">
    <property type="entry name" value="Homodimeric domain of signal transducing histidine kinase"/>
    <property type="match status" value="1"/>
</dbReference>
<dbReference type="InterPro" id="IPR001610">
    <property type="entry name" value="PAC"/>
</dbReference>
<dbReference type="OrthoDB" id="5522855at2"/>
<dbReference type="SUPFAM" id="SSF55785">
    <property type="entry name" value="PYP-like sensor domain (PAS domain)"/>
    <property type="match status" value="5"/>
</dbReference>
<dbReference type="SMART" id="SM00387">
    <property type="entry name" value="HATPase_c"/>
    <property type="match status" value="1"/>
</dbReference>
<dbReference type="Pfam" id="PF08448">
    <property type="entry name" value="PAS_4"/>
    <property type="match status" value="1"/>
</dbReference>
<dbReference type="PROSITE" id="PS50113">
    <property type="entry name" value="PAC"/>
    <property type="match status" value="2"/>
</dbReference>